<dbReference type="HAMAP" id="MF_01401">
    <property type="entry name" value="MsrA"/>
    <property type="match status" value="1"/>
</dbReference>
<organism evidence="6 7">
    <name type="scientific">Ruficoccus amylovorans</name>
    <dbReference type="NCBI Taxonomy" id="1804625"/>
    <lineage>
        <taxon>Bacteria</taxon>
        <taxon>Pseudomonadati</taxon>
        <taxon>Verrucomicrobiota</taxon>
        <taxon>Opitutia</taxon>
        <taxon>Puniceicoccales</taxon>
        <taxon>Cerasicoccaceae</taxon>
        <taxon>Ruficoccus</taxon>
    </lineage>
</organism>
<evidence type="ECO:0000256" key="4">
    <source>
        <dbReference type="HAMAP-Rule" id="MF_01401"/>
    </source>
</evidence>
<dbReference type="NCBIfam" id="TIGR00401">
    <property type="entry name" value="msrA"/>
    <property type="match status" value="1"/>
</dbReference>
<feature type="active site" evidence="4">
    <location>
        <position position="36"/>
    </location>
</feature>
<evidence type="ECO:0000313" key="6">
    <source>
        <dbReference type="EMBL" id="MBC2594761.1"/>
    </source>
</evidence>
<accession>A0A842HHQ0</accession>
<evidence type="ECO:0000259" key="5">
    <source>
        <dbReference type="Pfam" id="PF01625"/>
    </source>
</evidence>
<comment type="caution">
    <text evidence="6">The sequence shown here is derived from an EMBL/GenBank/DDBJ whole genome shotgun (WGS) entry which is preliminary data.</text>
</comment>
<dbReference type="Pfam" id="PF01625">
    <property type="entry name" value="PMSR"/>
    <property type="match status" value="1"/>
</dbReference>
<dbReference type="AlphaFoldDB" id="A0A842HHQ0"/>
<comment type="catalytic activity">
    <reaction evidence="2 4">
        <text>L-methionyl-[protein] + [thioredoxin]-disulfide + H2O = L-methionyl-(S)-S-oxide-[protein] + [thioredoxin]-dithiol</text>
        <dbReference type="Rhea" id="RHEA:14217"/>
        <dbReference type="Rhea" id="RHEA-COMP:10698"/>
        <dbReference type="Rhea" id="RHEA-COMP:10700"/>
        <dbReference type="Rhea" id="RHEA-COMP:12313"/>
        <dbReference type="Rhea" id="RHEA-COMP:12315"/>
        <dbReference type="ChEBI" id="CHEBI:15377"/>
        <dbReference type="ChEBI" id="CHEBI:16044"/>
        <dbReference type="ChEBI" id="CHEBI:29950"/>
        <dbReference type="ChEBI" id="CHEBI:44120"/>
        <dbReference type="ChEBI" id="CHEBI:50058"/>
        <dbReference type="EC" id="1.8.4.11"/>
    </reaction>
</comment>
<dbReference type="SUPFAM" id="SSF55068">
    <property type="entry name" value="Peptide methionine sulfoxide reductase"/>
    <property type="match status" value="1"/>
</dbReference>
<reference evidence="6 7" key="1">
    <citation type="submission" date="2020-07" db="EMBL/GenBank/DDBJ databases">
        <authorList>
            <person name="Feng X."/>
        </authorList>
    </citation>
    <scope>NUCLEOTIDE SEQUENCE [LARGE SCALE GENOMIC DNA]</scope>
    <source>
        <strain evidence="6 7">JCM31066</strain>
    </source>
</reference>
<dbReference type="EC" id="1.8.4.11" evidence="4"/>
<evidence type="ECO:0000256" key="2">
    <source>
        <dbReference type="ARBA" id="ARBA00047806"/>
    </source>
</evidence>
<evidence type="ECO:0000313" key="7">
    <source>
        <dbReference type="Proteomes" id="UP000546464"/>
    </source>
</evidence>
<sequence length="204" mass="22173">MIALAFLGGHAPAEDMDDNAIKIPANAQQAIFAGGCFWCTEAVYERTDGVLKVESGYIGGDVPNPSYEQVCTGQTGHAEAIRVTFDPSTVGYEQLVRLHFASHDPTTLNRQGADVGTQYRSAIFTLDDEQQATAERVKAELDASGEYSRPIVTEITEATIFYPAENYHQNYYSRNSAAPYCQMVITPKLKKLGLADSAGRSPAP</sequence>
<dbReference type="Gene3D" id="3.30.1060.10">
    <property type="entry name" value="Peptide methionine sulphoxide reductase MsrA"/>
    <property type="match status" value="1"/>
</dbReference>
<dbReference type="EMBL" id="JACHVB010000034">
    <property type="protein sequence ID" value="MBC2594761.1"/>
    <property type="molecule type" value="Genomic_DNA"/>
</dbReference>
<comment type="function">
    <text evidence="4">Has an important function as a repair enzyme for proteins that have been inactivated by oxidation. Catalyzes the reversible oxidation-reduction of methionine sulfoxide in proteins to methionine.</text>
</comment>
<dbReference type="InterPro" id="IPR002569">
    <property type="entry name" value="Met_Sox_Rdtase_MsrA_dom"/>
</dbReference>
<feature type="domain" description="Peptide methionine sulphoxide reductase MsrA" evidence="5">
    <location>
        <begin position="29"/>
        <end position="182"/>
    </location>
</feature>
<comment type="catalytic activity">
    <reaction evidence="3 4">
        <text>[thioredoxin]-disulfide + L-methionine + H2O = L-methionine (S)-S-oxide + [thioredoxin]-dithiol</text>
        <dbReference type="Rhea" id="RHEA:19993"/>
        <dbReference type="Rhea" id="RHEA-COMP:10698"/>
        <dbReference type="Rhea" id="RHEA-COMP:10700"/>
        <dbReference type="ChEBI" id="CHEBI:15377"/>
        <dbReference type="ChEBI" id="CHEBI:29950"/>
        <dbReference type="ChEBI" id="CHEBI:50058"/>
        <dbReference type="ChEBI" id="CHEBI:57844"/>
        <dbReference type="ChEBI" id="CHEBI:58772"/>
        <dbReference type="EC" id="1.8.4.11"/>
    </reaction>
</comment>
<evidence type="ECO:0000256" key="3">
    <source>
        <dbReference type="ARBA" id="ARBA00048782"/>
    </source>
</evidence>
<evidence type="ECO:0000256" key="1">
    <source>
        <dbReference type="ARBA" id="ARBA00023002"/>
    </source>
</evidence>
<keyword evidence="7" id="KW-1185">Reference proteome</keyword>
<dbReference type="InterPro" id="IPR036509">
    <property type="entry name" value="Met_Sox_Rdtase_MsrA_sf"/>
</dbReference>
<proteinExistence type="inferred from homology"/>
<dbReference type="PANTHER" id="PTHR43774">
    <property type="entry name" value="PEPTIDE METHIONINE SULFOXIDE REDUCTASE"/>
    <property type="match status" value="1"/>
</dbReference>
<keyword evidence="1 4" id="KW-0560">Oxidoreductase</keyword>
<dbReference type="GO" id="GO:0008113">
    <property type="term" value="F:peptide-methionine (S)-S-oxide reductase activity"/>
    <property type="evidence" value="ECO:0007669"/>
    <property type="project" value="UniProtKB-UniRule"/>
</dbReference>
<comment type="similarity">
    <text evidence="4">Belongs to the MsrA Met sulfoxide reductase family.</text>
</comment>
<dbReference type="PANTHER" id="PTHR43774:SF1">
    <property type="entry name" value="PEPTIDE METHIONINE SULFOXIDE REDUCTASE MSRA 2"/>
    <property type="match status" value="1"/>
</dbReference>
<gene>
    <name evidence="4 6" type="primary">msrA</name>
    <name evidence="6" type="ORF">H5P28_10860</name>
</gene>
<dbReference type="Proteomes" id="UP000546464">
    <property type="component" value="Unassembled WGS sequence"/>
</dbReference>
<name>A0A842HHQ0_9BACT</name>
<protein>
    <recommendedName>
        <fullName evidence="4">Peptide methionine sulfoxide reductase MsrA</fullName>
        <shortName evidence="4">Protein-methionine-S-oxide reductase</shortName>
        <ecNumber evidence="4">1.8.4.11</ecNumber>
    </recommendedName>
    <alternativeName>
        <fullName evidence="4">Peptide-methionine (S)-S-oxide reductase</fullName>
        <shortName evidence="4">Peptide Met(O) reductase</shortName>
    </alternativeName>
</protein>